<sequence>MPRLPSKHYQIVIRPGHRINLSNIGLATLLEAIKNTAKVDLAQAEEEDQIRIHPIKNTLRVSTPDRSRAEAYHSLEGLRSQRYNITFQWPPAYQRQTSPSMEYFARPTRTKQNTIFKHN</sequence>
<organism evidence="1 2">
    <name type="scientific">Rhipicephalus microplus</name>
    <name type="common">Cattle tick</name>
    <name type="synonym">Boophilus microplus</name>
    <dbReference type="NCBI Taxonomy" id="6941"/>
    <lineage>
        <taxon>Eukaryota</taxon>
        <taxon>Metazoa</taxon>
        <taxon>Ecdysozoa</taxon>
        <taxon>Arthropoda</taxon>
        <taxon>Chelicerata</taxon>
        <taxon>Arachnida</taxon>
        <taxon>Acari</taxon>
        <taxon>Parasitiformes</taxon>
        <taxon>Ixodida</taxon>
        <taxon>Ixodoidea</taxon>
        <taxon>Ixodidae</taxon>
        <taxon>Rhipicephalinae</taxon>
        <taxon>Rhipicephalus</taxon>
        <taxon>Boophilus</taxon>
    </lineage>
</organism>
<proteinExistence type="predicted"/>
<evidence type="ECO:0000313" key="1">
    <source>
        <dbReference type="EMBL" id="KAH8023337.1"/>
    </source>
</evidence>
<protein>
    <submittedName>
        <fullName evidence="1">Uncharacterized protein</fullName>
    </submittedName>
</protein>
<dbReference type="AlphaFoldDB" id="A0A9J6DMT2"/>
<accession>A0A9J6DMT2</accession>
<gene>
    <name evidence="1" type="ORF">HPB51_012106</name>
</gene>
<dbReference type="EMBL" id="JABSTU010000008">
    <property type="protein sequence ID" value="KAH8023337.1"/>
    <property type="molecule type" value="Genomic_DNA"/>
</dbReference>
<evidence type="ECO:0000313" key="2">
    <source>
        <dbReference type="Proteomes" id="UP000821866"/>
    </source>
</evidence>
<keyword evidence="2" id="KW-1185">Reference proteome</keyword>
<dbReference type="Proteomes" id="UP000821866">
    <property type="component" value="Chromosome 6"/>
</dbReference>
<reference evidence="1" key="1">
    <citation type="journal article" date="2020" name="Cell">
        <title>Large-Scale Comparative Analyses of Tick Genomes Elucidate Their Genetic Diversity and Vector Capacities.</title>
        <authorList>
            <consortium name="Tick Genome and Microbiome Consortium (TIGMIC)"/>
            <person name="Jia N."/>
            <person name="Wang J."/>
            <person name="Shi W."/>
            <person name="Du L."/>
            <person name="Sun Y."/>
            <person name="Zhan W."/>
            <person name="Jiang J.F."/>
            <person name="Wang Q."/>
            <person name="Zhang B."/>
            <person name="Ji P."/>
            <person name="Bell-Sakyi L."/>
            <person name="Cui X.M."/>
            <person name="Yuan T.T."/>
            <person name="Jiang B.G."/>
            <person name="Yang W.F."/>
            <person name="Lam T.T."/>
            <person name="Chang Q.C."/>
            <person name="Ding S.J."/>
            <person name="Wang X.J."/>
            <person name="Zhu J.G."/>
            <person name="Ruan X.D."/>
            <person name="Zhao L."/>
            <person name="Wei J.T."/>
            <person name="Ye R.Z."/>
            <person name="Que T.C."/>
            <person name="Du C.H."/>
            <person name="Zhou Y.H."/>
            <person name="Cheng J.X."/>
            <person name="Dai P.F."/>
            <person name="Guo W.B."/>
            <person name="Han X.H."/>
            <person name="Huang E.J."/>
            <person name="Li L.F."/>
            <person name="Wei W."/>
            <person name="Gao Y.C."/>
            <person name="Liu J.Z."/>
            <person name="Shao H.Z."/>
            <person name="Wang X."/>
            <person name="Wang C.C."/>
            <person name="Yang T.C."/>
            <person name="Huo Q.B."/>
            <person name="Li W."/>
            <person name="Chen H.Y."/>
            <person name="Chen S.E."/>
            <person name="Zhou L.G."/>
            <person name="Ni X.B."/>
            <person name="Tian J.H."/>
            <person name="Sheng Y."/>
            <person name="Liu T."/>
            <person name="Pan Y.S."/>
            <person name="Xia L.Y."/>
            <person name="Li J."/>
            <person name="Zhao F."/>
            <person name="Cao W.C."/>
        </authorList>
    </citation>
    <scope>NUCLEOTIDE SEQUENCE</scope>
    <source>
        <strain evidence="1">Rmic-2018</strain>
    </source>
</reference>
<comment type="caution">
    <text evidence="1">The sequence shown here is derived from an EMBL/GenBank/DDBJ whole genome shotgun (WGS) entry which is preliminary data.</text>
</comment>
<name>A0A9J6DMT2_RHIMP</name>
<reference evidence="1" key="2">
    <citation type="submission" date="2021-09" db="EMBL/GenBank/DDBJ databases">
        <authorList>
            <person name="Jia N."/>
            <person name="Wang J."/>
            <person name="Shi W."/>
            <person name="Du L."/>
            <person name="Sun Y."/>
            <person name="Zhan W."/>
            <person name="Jiang J."/>
            <person name="Wang Q."/>
            <person name="Zhang B."/>
            <person name="Ji P."/>
            <person name="Sakyi L.B."/>
            <person name="Cui X."/>
            <person name="Yuan T."/>
            <person name="Jiang B."/>
            <person name="Yang W."/>
            <person name="Lam T.T.-Y."/>
            <person name="Chang Q."/>
            <person name="Ding S."/>
            <person name="Wang X."/>
            <person name="Zhu J."/>
            <person name="Ruan X."/>
            <person name="Zhao L."/>
            <person name="Wei J."/>
            <person name="Que T."/>
            <person name="Du C."/>
            <person name="Cheng J."/>
            <person name="Dai P."/>
            <person name="Han X."/>
            <person name="Huang E."/>
            <person name="Gao Y."/>
            <person name="Liu J."/>
            <person name="Shao H."/>
            <person name="Ye R."/>
            <person name="Li L."/>
            <person name="Wei W."/>
            <person name="Wang X."/>
            <person name="Wang C."/>
            <person name="Huo Q."/>
            <person name="Li W."/>
            <person name="Guo W."/>
            <person name="Chen H."/>
            <person name="Chen S."/>
            <person name="Zhou L."/>
            <person name="Zhou L."/>
            <person name="Ni X."/>
            <person name="Tian J."/>
            <person name="Zhou Y."/>
            <person name="Sheng Y."/>
            <person name="Liu T."/>
            <person name="Pan Y."/>
            <person name="Xia L."/>
            <person name="Li J."/>
            <person name="Zhao F."/>
            <person name="Cao W."/>
        </authorList>
    </citation>
    <scope>NUCLEOTIDE SEQUENCE</scope>
    <source>
        <strain evidence="1">Rmic-2018</strain>
        <tissue evidence="1">Larvae</tissue>
    </source>
</reference>